<dbReference type="InterPro" id="IPR034085">
    <property type="entry name" value="TOG"/>
</dbReference>
<dbReference type="Proteomes" id="UP000245207">
    <property type="component" value="Unassembled WGS sequence"/>
</dbReference>
<dbReference type="GO" id="GO:0009826">
    <property type="term" value="P:unidimensional cell growth"/>
    <property type="evidence" value="ECO:0007669"/>
    <property type="project" value="TreeGrafter"/>
</dbReference>
<feature type="region of interest" description="Disordered" evidence="1">
    <location>
        <begin position="814"/>
        <end position="842"/>
    </location>
</feature>
<dbReference type="PANTHER" id="PTHR31355:SF26">
    <property type="entry name" value="MT-ASSOCIATED PROTEIN TORTIFOLIA1_SPIRAL2"/>
    <property type="match status" value="1"/>
</dbReference>
<dbReference type="PANTHER" id="PTHR31355">
    <property type="entry name" value="MICROTUBULE-ASSOCIATED PROTEIN TORTIFOLIA1"/>
    <property type="match status" value="1"/>
</dbReference>
<feature type="compositionally biased region" description="Polar residues" evidence="1">
    <location>
        <begin position="653"/>
        <end position="664"/>
    </location>
</feature>
<dbReference type="InterPro" id="IPR057600">
    <property type="entry name" value="TORTIFOLIA1/SINE1-2_N"/>
</dbReference>
<sequence length="1047" mass="115522">MSGVGELESNRGLLTSFSHSKAMIELKHRIITSLSKLSDRDTHQIAVEDLEKIIQNLNNPEQTITMLLNSLYDATSDQNKPILKKESIRLLYLVCASHPDLTATHLTKIISHIVKRLKDSDSGVKDSCREAIGNLSSLYFKGFVGNEGENVGSVVNLFTKPLFESLNDQNKGVQSGAAMCLARMVEMAADNPPVSAFQKMCGRICKYLNNPSFLAKAALLQVVSSLSQVPRGQATTFEVIERKVTTRVRELESIRGFLTSLSHSKAMIELKHRIITSLSKLSDRDTHQIAVEDLEKIIQNLNNPEQTITMLLNSLYDATSDQNKPILKKESIRLLYLVCASHPDLTATHLTKIISHIVKRLKDSDSGVKDSCRESIGNLSSLYFKGFVGNEGGENVGSVVNLFTKPLFESLNDQNKGVQSGAAMCLARMVEMAADNPPVSAFQKMCGRICKYLNNPSFLAKAALLQVVSSLSQVGAISPQGLEPLLQSLHDCLNNTDWTTRKAAADALNALALHSSNLITGKTGPTLTALEACRFDKIKPARDSIIEALQQWQGLAGGSRDQKTGHDGENSEPVKSDERKTEAPPKNVEPEGSNVPEKAVGILKKKAPGLSDKELNPEFFQRLERRVSGEVEVVVPRRFVKSSNEQNGDDSGLNDTDGGSQSKENYQKVDRGIGGLSRRREFDDMNDPNQREGFRGNKGNWIAIQRQLLQLENQQSHLMNMLQKRVRGLERVVEDMARDLSLSSNNRRGGNYMMGFEESGRPLGKYNGFSDYPNSKLGRNDDPMSFMGGSNMRGRGSSWRADVPENWDYHSYGRNPQMGLRRSPKSESEAEAGNRRGWGGGLARFGEGPSARSVWQASKDEATLEAIRFAGEDNGQAPARTARVAVPEMTAEAMGDEMVQDRDPVWTAWTNAMDAVHVGDVDTAFAEVLSTGDDLLLVKLMDRTGTVIDQLSSEVGTEVLHAVAQFLPDQNVFDICLAWLQQLLDMIVENGADNVEIPMELKREILVNLNEAASTIEPPEDWEGMVPDQLLLQLASAWDIDLQQLEK</sequence>
<dbReference type="AlphaFoldDB" id="A0A2U1NNR6"/>
<feature type="region of interest" description="Disordered" evidence="1">
    <location>
        <begin position="641"/>
        <end position="696"/>
    </location>
</feature>
<reference evidence="3 4" key="1">
    <citation type="journal article" date="2018" name="Mol. Plant">
        <title>The genome of Artemisia annua provides insight into the evolution of Asteraceae family and artemisinin biosynthesis.</title>
        <authorList>
            <person name="Shen Q."/>
            <person name="Zhang L."/>
            <person name="Liao Z."/>
            <person name="Wang S."/>
            <person name="Yan T."/>
            <person name="Shi P."/>
            <person name="Liu M."/>
            <person name="Fu X."/>
            <person name="Pan Q."/>
            <person name="Wang Y."/>
            <person name="Lv Z."/>
            <person name="Lu X."/>
            <person name="Zhang F."/>
            <person name="Jiang W."/>
            <person name="Ma Y."/>
            <person name="Chen M."/>
            <person name="Hao X."/>
            <person name="Li L."/>
            <person name="Tang Y."/>
            <person name="Lv G."/>
            <person name="Zhou Y."/>
            <person name="Sun X."/>
            <person name="Brodelius P.E."/>
            <person name="Rose J.K.C."/>
            <person name="Tang K."/>
        </authorList>
    </citation>
    <scope>NUCLEOTIDE SEQUENCE [LARGE SCALE GENOMIC DNA]</scope>
    <source>
        <strain evidence="4">cv. Huhao1</strain>
        <tissue evidence="3">Leaf</tissue>
    </source>
</reference>
<dbReference type="GO" id="GO:0008017">
    <property type="term" value="F:microtubule binding"/>
    <property type="evidence" value="ECO:0007669"/>
    <property type="project" value="InterPro"/>
</dbReference>
<dbReference type="OrthoDB" id="298726at2759"/>
<dbReference type="InterPro" id="IPR057599">
    <property type="entry name" value="TORTIFOLIA1/TORL1-2_C"/>
</dbReference>
<name>A0A2U1NNR6_ARTAN</name>
<feature type="domain" description="TOG" evidence="2">
    <location>
        <begin position="300"/>
        <end position="544"/>
    </location>
</feature>
<accession>A0A2U1NNR6</accession>
<protein>
    <submittedName>
        <fullName evidence="3">ARM repeat superfamily protein</fullName>
    </submittedName>
</protein>
<evidence type="ECO:0000313" key="3">
    <source>
        <dbReference type="EMBL" id="PWA75154.1"/>
    </source>
</evidence>
<feature type="compositionally biased region" description="Basic and acidic residues" evidence="1">
    <location>
        <begin position="824"/>
        <end position="834"/>
    </location>
</feature>
<dbReference type="InterPro" id="IPR033337">
    <property type="entry name" value="TORTIFOLIA1/SINE1-2"/>
</dbReference>
<evidence type="ECO:0000259" key="2">
    <source>
        <dbReference type="SMART" id="SM01349"/>
    </source>
</evidence>
<dbReference type="SMART" id="SM01349">
    <property type="entry name" value="TOG"/>
    <property type="match status" value="1"/>
</dbReference>
<feature type="region of interest" description="Disordered" evidence="1">
    <location>
        <begin position="556"/>
        <end position="599"/>
    </location>
</feature>
<dbReference type="Pfam" id="PF24713">
    <property type="entry name" value="TOR1L1_C"/>
    <property type="match status" value="1"/>
</dbReference>
<evidence type="ECO:0000256" key="1">
    <source>
        <dbReference type="SAM" id="MobiDB-lite"/>
    </source>
</evidence>
<proteinExistence type="predicted"/>
<dbReference type="EMBL" id="PKPP01002454">
    <property type="protein sequence ID" value="PWA75154.1"/>
    <property type="molecule type" value="Genomic_DNA"/>
</dbReference>
<keyword evidence="4" id="KW-1185">Reference proteome</keyword>
<dbReference type="GO" id="GO:0010031">
    <property type="term" value="P:circumnutation"/>
    <property type="evidence" value="ECO:0007669"/>
    <property type="project" value="TreeGrafter"/>
</dbReference>
<dbReference type="Gene3D" id="1.25.10.10">
    <property type="entry name" value="Leucine-rich Repeat Variant"/>
    <property type="match status" value="4"/>
</dbReference>
<feature type="compositionally biased region" description="Basic and acidic residues" evidence="1">
    <location>
        <begin position="678"/>
        <end position="695"/>
    </location>
</feature>
<comment type="caution">
    <text evidence="3">The sequence shown here is derived from an EMBL/GenBank/DDBJ whole genome shotgun (WGS) entry which is preliminary data.</text>
</comment>
<dbReference type="GO" id="GO:0010005">
    <property type="term" value="C:cortical microtubule, transverse to long axis"/>
    <property type="evidence" value="ECO:0007669"/>
    <property type="project" value="TreeGrafter"/>
</dbReference>
<dbReference type="InterPro" id="IPR011989">
    <property type="entry name" value="ARM-like"/>
</dbReference>
<organism evidence="3 4">
    <name type="scientific">Artemisia annua</name>
    <name type="common">Sweet wormwood</name>
    <dbReference type="NCBI Taxonomy" id="35608"/>
    <lineage>
        <taxon>Eukaryota</taxon>
        <taxon>Viridiplantae</taxon>
        <taxon>Streptophyta</taxon>
        <taxon>Embryophyta</taxon>
        <taxon>Tracheophyta</taxon>
        <taxon>Spermatophyta</taxon>
        <taxon>Magnoliopsida</taxon>
        <taxon>eudicotyledons</taxon>
        <taxon>Gunneridae</taxon>
        <taxon>Pentapetalae</taxon>
        <taxon>asterids</taxon>
        <taxon>campanulids</taxon>
        <taxon>Asterales</taxon>
        <taxon>Asteraceae</taxon>
        <taxon>Asteroideae</taxon>
        <taxon>Anthemideae</taxon>
        <taxon>Artemisiinae</taxon>
        <taxon>Artemisia</taxon>
    </lineage>
</organism>
<dbReference type="InterPro" id="IPR016024">
    <property type="entry name" value="ARM-type_fold"/>
</dbReference>
<dbReference type="SUPFAM" id="SSF48371">
    <property type="entry name" value="ARM repeat"/>
    <property type="match status" value="1"/>
</dbReference>
<feature type="compositionally biased region" description="Basic and acidic residues" evidence="1">
    <location>
        <begin position="560"/>
        <end position="583"/>
    </location>
</feature>
<dbReference type="Pfam" id="PF24714">
    <property type="entry name" value="TOR1L1_N"/>
    <property type="match status" value="2"/>
</dbReference>
<evidence type="ECO:0000313" key="4">
    <source>
        <dbReference type="Proteomes" id="UP000245207"/>
    </source>
</evidence>
<gene>
    <name evidence="3" type="ORF">CTI12_AA245510</name>
</gene>